<evidence type="ECO:0000256" key="1">
    <source>
        <dbReference type="ARBA" id="ARBA00004651"/>
    </source>
</evidence>
<proteinExistence type="inferred from homology"/>
<feature type="transmembrane region" description="Helical" evidence="8">
    <location>
        <begin position="16"/>
        <end position="35"/>
    </location>
</feature>
<keyword evidence="3" id="KW-0813">Transport</keyword>
<dbReference type="OrthoDB" id="369870at2"/>
<evidence type="ECO:0000259" key="9">
    <source>
        <dbReference type="Pfam" id="PF00892"/>
    </source>
</evidence>
<evidence type="ECO:0000313" key="11">
    <source>
        <dbReference type="Proteomes" id="UP000256845"/>
    </source>
</evidence>
<dbReference type="InterPro" id="IPR037185">
    <property type="entry name" value="EmrE-like"/>
</dbReference>
<sequence length="307" mass="33932">MDKISPSAVTGDENRAGLFFGLTAFGIWALFPLYWERLDHVDAVEILAHRALWTAPICALVLAYNRELREAFKVFRQPRTLALLALSMAMISFNWGVYIWSVTHGEVLQASMGYFLNPLVNVLAGLTLFREKLRLGQWFAVGLAATGVVYAGFAFDTFPWIGVSLAVTFGAYGALRKMVTVSAVPGLFVETLLILPFALGYMLWLYQTGTGQFLVGDLSTDLLLLGAGIMTAVPLLCYVAAARRLPISTVGMLFYITPSGLFILATTLYGETVTVSDMITFGFIWAGLILFTFERQRHARRLRETAV</sequence>
<dbReference type="Proteomes" id="UP000256845">
    <property type="component" value="Unassembled WGS sequence"/>
</dbReference>
<dbReference type="NCBIfam" id="TIGR00688">
    <property type="entry name" value="rarD"/>
    <property type="match status" value="1"/>
</dbReference>
<dbReference type="AlphaFoldDB" id="A0A3D9HX53"/>
<evidence type="ECO:0000256" key="4">
    <source>
        <dbReference type="ARBA" id="ARBA00022475"/>
    </source>
</evidence>
<accession>A0A3D9HX53</accession>
<keyword evidence="7 8" id="KW-0472">Membrane</keyword>
<feature type="transmembrane region" description="Helical" evidence="8">
    <location>
        <begin position="275"/>
        <end position="293"/>
    </location>
</feature>
<evidence type="ECO:0000256" key="2">
    <source>
        <dbReference type="ARBA" id="ARBA00007362"/>
    </source>
</evidence>
<reference evidence="10 11" key="1">
    <citation type="submission" date="2018-07" db="EMBL/GenBank/DDBJ databases">
        <title>Genomic Encyclopedia of Type Strains, Phase III (KMG-III): the genomes of soil and plant-associated and newly described type strains.</title>
        <authorList>
            <person name="Whitman W."/>
        </authorList>
    </citation>
    <scope>NUCLEOTIDE SEQUENCE [LARGE SCALE GENOMIC DNA]</scope>
    <source>
        <strain evidence="10 11">CECT 8488</strain>
    </source>
</reference>
<keyword evidence="11" id="KW-1185">Reference proteome</keyword>
<comment type="similarity">
    <text evidence="2">Belongs to the EamA transporter family.</text>
</comment>
<dbReference type="PANTHER" id="PTHR22911">
    <property type="entry name" value="ACYL-MALONYL CONDENSING ENZYME-RELATED"/>
    <property type="match status" value="1"/>
</dbReference>
<name>A0A3D9HX53_9PROT</name>
<dbReference type="PANTHER" id="PTHR22911:SF137">
    <property type="entry name" value="SOLUTE CARRIER FAMILY 35 MEMBER G2-RELATED"/>
    <property type="match status" value="1"/>
</dbReference>
<keyword evidence="5 8" id="KW-0812">Transmembrane</keyword>
<feature type="transmembrane region" description="Helical" evidence="8">
    <location>
        <begin position="81"/>
        <end position="101"/>
    </location>
</feature>
<feature type="transmembrane region" description="Helical" evidence="8">
    <location>
        <begin position="187"/>
        <end position="206"/>
    </location>
</feature>
<keyword evidence="6 8" id="KW-1133">Transmembrane helix</keyword>
<feature type="transmembrane region" description="Helical" evidence="8">
    <location>
        <begin position="158"/>
        <end position="175"/>
    </location>
</feature>
<dbReference type="EMBL" id="QRDW01000001">
    <property type="protein sequence ID" value="RED53990.1"/>
    <property type="molecule type" value="Genomic_DNA"/>
</dbReference>
<evidence type="ECO:0000256" key="5">
    <source>
        <dbReference type="ARBA" id="ARBA00022692"/>
    </source>
</evidence>
<feature type="transmembrane region" description="Helical" evidence="8">
    <location>
        <begin position="135"/>
        <end position="152"/>
    </location>
</feature>
<evidence type="ECO:0000256" key="3">
    <source>
        <dbReference type="ARBA" id="ARBA00022448"/>
    </source>
</evidence>
<feature type="transmembrane region" description="Helical" evidence="8">
    <location>
        <begin position="252"/>
        <end position="269"/>
    </location>
</feature>
<comment type="caution">
    <text evidence="10">The sequence shown here is derived from an EMBL/GenBank/DDBJ whole genome shotgun (WGS) entry which is preliminary data.</text>
</comment>
<feature type="domain" description="EamA" evidence="9">
    <location>
        <begin position="16"/>
        <end position="150"/>
    </location>
</feature>
<dbReference type="InterPro" id="IPR000620">
    <property type="entry name" value="EamA_dom"/>
</dbReference>
<feature type="transmembrane region" description="Helical" evidence="8">
    <location>
        <begin position="47"/>
        <end position="65"/>
    </location>
</feature>
<dbReference type="GO" id="GO:0005886">
    <property type="term" value="C:plasma membrane"/>
    <property type="evidence" value="ECO:0007669"/>
    <property type="project" value="UniProtKB-SubCell"/>
</dbReference>
<evidence type="ECO:0000256" key="8">
    <source>
        <dbReference type="SAM" id="Phobius"/>
    </source>
</evidence>
<feature type="transmembrane region" description="Helical" evidence="8">
    <location>
        <begin position="107"/>
        <end position="128"/>
    </location>
</feature>
<protein>
    <submittedName>
        <fullName evidence="10">Chloramphenicol-sensitive protein RarD</fullName>
    </submittedName>
</protein>
<comment type="subcellular location">
    <subcellularLocation>
        <location evidence="1">Cell membrane</location>
        <topology evidence="1">Multi-pass membrane protein</topology>
    </subcellularLocation>
</comment>
<dbReference type="InterPro" id="IPR004626">
    <property type="entry name" value="RarD"/>
</dbReference>
<feature type="transmembrane region" description="Helical" evidence="8">
    <location>
        <begin position="218"/>
        <end position="240"/>
    </location>
</feature>
<keyword evidence="4" id="KW-1003">Cell membrane</keyword>
<evidence type="ECO:0000256" key="7">
    <source>
        <dbReference type="ARBA" id="ARBA00023136"/>
    </source>
</evidence>
<organism evidence="10 11">
    <name type="scientific">Aestuariispira insulae</name>
    <dbReference type="NCBI Taxonomy" id="1461337"/>
    <lineage>
        <taxon>Bacteria</taxon>
        <taxon>Pseudomonadati</taxon>
        <taxon>Pseudomonadota</taxon>
        <taxon>Alphaproteobacteria</taxon>
        <taxon>Rhodospirillales</taxon>
        <taxon>Kiloniellaceae</taxon>
        <taxon>Aestuariispira</taxon>
    </lineage>
</organism>
<evidence type="ECO:0000256" key="6">
    <source>
        <dbReference type="ARBA" id="ARBA00022989"/>
    </source>
</evidence>
<dbReference type="RefSeq" id="WP_115935085.1">
    <property type="nucleotide sequence ID" value="NZ_QRDW01000001.1"/>
</dbReference>
<gene>
    <name evidence="10" type="ORF">DFP90_101789</name>
</gene>
<dbReference type="SUPFAM" id="SSF103481">
    <property type="entry name" value="Multidrug resistance efflux transporter EmrE"/>
    <property type="match status" value="2"/>
</dbReference>
<dbReference type="Pfam" id="PF00892">
    <property type="entry name" value="EamA"/>
    <property type="match status" value="1"/>
</dbReference>
<evidence type="ECO:0000313" key="10">
    <source>
        <dbReference type="EMBL" id="RED53990.1"/>
    </source>
</evidence>